<dbReference type="CDD" id="cd00520">
    <property type="entry name" value="RRF"/>
    <property type="match status" value="1"/>
</dbReference>
<dbReference type="FunFam" id="1.10.132.20:FF:000001">
    <property type="entry name" value="Ribosome-recycling factor"/>
    <property type="match status" value="1"/>
</dbReference>
<dbReference type="eggNOG" id="COG0233">
    <property type="taxonomic scope" value="Bacteria"/>
</dbReference>
<proteinExistence type="inferred from homology"/>
<dbReference type="Pfam" id="PF01765">
    <property type="entry name" value="RRF"/>
    <property type="match status" value="1"/>
</dbReference>
<comment type="similarity">
    <text evidence="2 6">Belongs to the RRF family.</text>
</comment>
<dbReference type="STRING" id="755732.Fluta_2479"/>
<dbReference type="GO" id="GO:0043023">
    <property type="term" value="F:ribosomal large subunit binding"/>
    <property type="evidence" value="ECO:0007669"/>
    <property type="project" value="TreeGrafter"/>
</dbReference>
<keyword evidence="4 6" id="KW-0648">Protein biosynthesis</keyword>
<dbReference type="Gene3D" id="3.30.1360.40">
    <property type="match status" value="1"/>
</dbReference>
<gene>
    <name evidence="6" type="primary">frr</name>
    <name evidence="8" type="ordered locus">Fluta_2479</name>
</gene>
<sequence>MTEELELIYDELKSSNAKSIDHLENELVKVRAGKATPSMLSGVLVDYYGSPTPIHQVGNVNSMDARTLTVQAFEKNMLNEIAKGIMNANLGLNPQNNGEQLIIQIPLLTEERRRDLVKKARAEAEHAKVGIRNNRKDAIDMVKSLKADGLSEDMTKDAETEIQNLTNGFIKKIDELVDLKEKDIMTI</sequence>
<protein>
    <recommendedName>
        <fullName evidence="6">Ribosome-recycling factor</fullName>
        <shortName evidence="6">RRF</shortName>
    </recommendedName>
    <alternativeName>
        <fullName evidence="6">Ribosome-releasing factor</fullName>
    </alternativeName>
</protein>
<dbReference type="NCBIfam" id="TIGR00496">
    <property type="entry name" value="frr"/>
    <property type="match status" value="1"/>
</dbReference>
<keyword evidence="9" id="KW-1185">Reference proteome</keyword>
<dbReference type="PANTHER" id="PTHR20982">
    <property type="entry name" value="RIBOSOME RECYCLING FACTOR"/>
    <property type="match status" value="1"/>
</dbReference>
<dbReference type="RefSeq" id="WP_013687234.1">
    <property type="nucleotide sequence ID" value="NC_015321.1"/>
</dbReference>
<dbReference type="OrthoDB" id="9804006at2"/>
<organism evidence="8 9">
    <name type="scientific">Fluviicola taffensis (strain DSM 16823 / NCIMB 13979 / RW262)</name>
    <dbReference type="NCBI Taxonomy" id="755732"/>
    <lineage>
        <taxon>Bacteria</taxon>
        <taxon>Pseudomonadati</taxon>
        <taxon>Bacteroidota</taxon>
        <taxon>Flavobacteriia</taxon>
        <taxon>Flavobacteriales</taxon>
        <taxon>Crocinitomicaceae</taxon>
        <taxon>Fluviicola</taxon>
    </lineage>
</organism>
<evidence type="ECO:0000256" key="5">
    <source>
        <dbReference type="ARBA" id="ARBA00025050"/>
    </source>
</evidence>
<evidence type="ECO:0000259" key="7">
    <source>
        <dbReference type="Pfam" id="PF01765"/>
    </source>
</evidence>
<dbReference type="GO" id="GO:0005829">
    <property type="term" value="C:cytosol"/>
    <property type="evidence" value="ECO:0007669"/>
    <property type="project" value="GOC"/>
</dbReference>
<evidence type="ECO:0000256" key="2">
    <source>
        <dbReference type="ARBA" id="ARBA00005912"/>
    </source>
</evidence>
<comment type="function">
    <text evidence="5 6">Responsible for the release of ribosomes from messenger RNA at the termination of protein biosynthesis. May increase the efficiency of translation by recycling ribosomes from one round of translation to another.</text>
</comment>
<comment type="subcellular location">
    <subcellularLocation>
        <location evidence="1 6">Cytoplasm</location>
    </subcellularLocation>
</comment>
<evidence type="ECO:0000256" key="1">
    <source>
        <dbReference type="ARBA" id="ARBA00004496"/>
    </source>
</evidence>
<dbReference type="EMBL" id="CP002542">
    <property type="protein sequence ID" value="AEA44464.1"/>
    <property type="molecule type" value="Genomic_DNA"/>
</dbReference>
<evidence type="ECO:0000313" key="8">
    <source>
        <dbReference type="EMBL" id="AEA44464.1"/>
    </source>
</evidence>
<name>F2IDS2_FLUTR</name>
<dbReference type="FunFam" id="3.30.1360.40:FF:000001">
    <property type="entry name" value="Ribosome-recycling factor"/>
    <property type="match status" value="1"/>
</dbReference>
<reference evidence="9" key="2">
    <citation type="submission" date="2011-02" db="EMBL/GenBank/DDBJ databases">
        <title>The complete genome of Fluviicola taffensis DSM 16823.</title>
        <authorList>
            <consortium name="US DOE Joint Genome Institute (JGI-PGF)"/>
            <person name="Lucas S."/>
            <person name="Copeland A."/>
            <person name="Lapidus A."/>
            <person name="Bruce D."/>
            <person name="Goodwin L."/>
            <person name="Pitluck S."/>
            <person name="Kyrpides N."/>
            <person name="Mavromatis K."/>
            <person name="Ivanova N."/>
            <person name="Mikhailova N."/>
            <person name="Pagani I."/>
            <person name="Chertkov O."/>
            <person name="Detter J.C."/>
            <person name="Han C."/>
            <person name="Tapia R."/>
            <person name="Land M."/>
            <person name="Hauser L."/>
            <person name="Markowitz V."/>
            <person name="Cheng J.-F."/>
            <person name="Hugenholtz P."/>
            <person name="Woyke T."/>
            <person name="Wu D."/>
            <person name="Tindall B."/>
            <person name="Pomrenke H.G."/>
            <person name="Brambilla E."/>
            <person name="Klenk H.-P."/>
            <person name="Eisen J.A."/>
        </authorList>
    </citation>
    <scope>NUCLEOTIDE SEQUENCE [LARGE SCALE GENOMIC DNA]</scope>
    <source>
        <strain evidence="9">DSM 16823 / RW262 / RW262</strain>
    </source>
</reference>
<evidence type="ECO:0000256" key="4">
    <source>
        <dbReference type="ARBA" id="ARBA00022917"/>
    </source>
</evidence>
<dbReference type="Proteomes" id="UP000007463">
    <property type="component" value="Chromosome"/>
</dbReference>
<evidence type="ECO:0000256" key="6">
    <source>
        <dbReference type="HAMAP-Rule" id="MF_00040"/>
    </source>
</evidence>
<dbReference type="GO" id="GO:0002184">
    <property type="term" value="P:cytoplasmic translational termination"/>
    <property type="evidence" value="ECO:0007669"/>
    <property type="project" value="TreeGrafter"/>
</dbReference>
<dbReference type="InterPro" id="IPR002661">
    <property type="entry name" value="Ribosome_recyc_fac"/>
</dbReference>
<dbReference type="InterPro" id="IPR023584">
    <property type="entry name" value="Ribosome_recyc_fac_dom"/>
</dbReference>
<dbReference type="InterPro" id="IPR036191">
    <property type="entry name" value="RRF_sf"/>
</dbReference>
<evidence type="ECO:0000313" key="9">
    <source>
        <dbReference type="Proteomes" id="UP000007463"/>
    </source>
</evidence>
<dbReference type="AlphaFoldDB" id="F2IDS2"/>
<keyword evidence="3 6" id="KW-0963">Cytoplasm</keyword>
<accession>F2IDS2</accession>
<reference evidence="8 9" key="1">
    <citation type="journal article" date="2011" name="Stand. Genomic Sci.">
        <title>Complete genome sequence of the gliding freshwater bacterium Fluviicola taffensis type strain (RW262).</title>
        <authorList>
            <person name="Woyke T."/>
            <person name="Chertkov O."/>
            <person name="Lapidus A."/>
            <person name="Nolan M."/>
            <person name="Lucas S."/>
            <person name="Del Rio T.G."/>
            <person name="Tice H."/>
            <person name="Cheng J.F."/>
            <person name="Tapia R."/>
            <person name="Han C."/>
            <person name="Goodwin L."/>
            <person name="Pitluck S."/>
            <person name="Liolios K."/>
            <person name="Pagani I."/>
            <person name="Ivanova N."/>
            <person name="Huntemann M."/>
            <person name="Mavromatis K."/>
            <person name="Mikhailova N."/>
            <person name="Pati A."/>
            <person name="Chen A."/>
            <person name="Palaniappan K."/>
            <person name="Land M."/>
            <person name="Hauser L."/>
            <person name="Brambilla E.M."/>
            <person name="Rohde M."/>
            <person name="Mwirichia R."/>
            <person name="Sikorski J."/>
            <person name="Tindall B.J."/>
            <person name="Goker M."/>
            <person name="Bristow J."/>
            <person name="Eisen J.A."/>
            <person name="Markowitz V."/>
            <person name="Hugenholtz P."/>
            <person name="Klenk H.P."/>
            <person name="Kyrpides N.C."/>
        </authorList>
    </citation>
    <scope>NUCLEOTIDE SEQUENCE [LARGE SCALE GENOMIC DNA]</scope>
    <source>
        <strain evidence="9">DSM 16823 / RW262 / RW262</strain>
    </source>
</reference>
<dbReference type="KEGG" id="fte:Fluta_2479"/>
<dbReference type="SUPFAM" id="SSF55194">
    <property type="entry name" value="Ribosome recycling factor, RRF"/>
    <property type="match status" value="1"/>
</dbReference>
<dbReference type="HAMAP" id="MF_00040">
    <property type="entry name" value="RRF"/>
    <property type="match status" value="1"/>
</dbReference>
<evidence type="ECO:0000256" key="3">
    <source>
        <dbReference type="ARBA" id="ARBA00022490"/>
    </source>
</evidence>
<feature type="domain" description="Ribosome recycling factor" evidence="7">
    <location>
        <begin position="23"/>
        <end position="185"/>
    </location>
</feature>
<dbReference type="PANTHER" id="PTHR20982:SF3">
    <property type="entry name" value="MITOCHONDRIAL RIBOSOME RECYCLING FACTOR PSEUDO 1"/>
    <property type="match status" value="1"/>
</dbReference>
<dbReference type="Gene3D" id="1.10.132.20">
    <property type="entry name" value="Ribosome-recycling factor"/>
    <property type="match status" value="1"/>
</dbReference>
<dbReference type="HOGENOM" id="CLU_073981_2_0_10"/>